<organism evidence="2 3">
    <name type="scientific">Lacibacter cauensis</name>
    <dbReference type="NCBI Taxonomy" id="510947"/>
    <lineage>
        <taxon>Bacteria</taxon>
        <taxon>Pseudomonadati</taxon>
        <taxon>Bacteroidota</taxon>
        <taxon>Chitinophagia</taxon>
        <taxon>Chitinophagales</taxon>
        <taxon>Chitinophagaceae</taxon>
        <taxon>Lacibacter</taxon>
    </lineage>
</organism>
<feature type="signal peptide" evidence="1">
    <location>
        <begin position="1"/>
        <end position="19"/>
    </location>
</feature>
<dbReference type="Proteomes" id="UP000316167">
    <property type="component" value="Unassembled WGS sequence"/>
</dbReference>
<keyword evidence="1" id="KW-0732">Signal</keyword>
<comment type="caution">
    <text evidence="2">The sequence shown here is derived from an EMBL/GenBank/DDBJ whole genome shotgun (WGS) entry which is preliminary data.</text>
</comment>
<name>A0A562SWI1_9BACT</name>
<dbReference type="EMBL" id="VLLE01000002">
    <property type="protein sequence ID" value="TWI85110.1"/>
    <property type="molecule type" value="Genomic_DNA"/>
</dbReference>
<protein>
    <recommendedName>
        <fullName evidence="4">Outer membrane protein with beta-barrel domain</fullName>
    </recommendedName>
</protein>
<evidence type="ECO:0008006" key="4">
    <source>
        <dbReference type="Google" id="ProtNLM"/>
    </source>
</evidence>
<accession>A0A562SWI1</accession>
<dbReference type="RefSeq" id="WP_144883729.1">
    <property type="nucleotide sequence ID" value="NZ_VLLE01000002.1"/>
</dbReference>
<evidence type="ECO:0000313" key="3">
    <source>
        <dbReference type="Proteomes" id="UP000316167"/>
    </source>
</evidence>
<feature type="chain" id="PRO_5021910243" description="Outer membrane protein with beta-barrel domain" evidence="1">
    <location>
        <begin position="20"/>
        <end position="273"/>
    </location>
</feature>
<reference evidence="2 3" key="1">
    <citation type="journal article" date="2015" name="Stand. Genomic Sci.">
        <title>Genomic Encyclopedia of Bacterial and Archaeal Type Strains, Phase III: the genomes of soil and plant-associated and newly described type strains.</title>
        <authorList>
            <person name="Whitman W.B."/>
            <person name="Woyke T."/>
            <person name="Klenk H.P."/>
            <person name="Zhou Y."/>
            <person name="Lilburn T.G."/>
            <person name="Beck B.J."/>
            <person name="De Vos P."/>
            <person name="Vandamme P."/>
            <person name="Eisen J.A."/>
            <person name="Garrity G."/>
            <person name="Hugenholtz P."/>
            <person name="Kyrpides N.C."/>
        </authorList>
    </citation>
    <scope>NUCLEOTIDE SEQUENCE [LARGE SCALE GENOMIC DNA]</scope>
    <source>
        <strain evidence="2 3">CGMCC 1.7271</strain>
    </source>
</reference>
<dbReference type="OrthoDB" id="1523667at2"/>
<sequence>MKKVVLSCSFLLAVLVSFAQNTDRRTERDAKKEARRQKIDNLIRQQEEGALIFNKQSVFGLRLNTDGWGLLYEKGYMKDANTANLFALEFNEKKHPKEKKLNNVLNNNGFLQLGNPYVYGKRNSFYQVKLSYGQQRMLGAKANKNGVAVHAIYGGGFSAGLERPYYVRIQDPGPNGSRDIKYSKADSASFLEPGNIIMGTGLRHGWNELKFVPGVHAKAALRFDYGRFNETVAAIEIGMNLEAYSRKVEIMLLNPAQQVFFNGYIAILFGKRK</sequence>
<evidence type="ECO:0000256" key="1">
    <source>
        <dbReference type="SAM" id="SignalP"/>
    </source>
</evidence>
<keyword evidence="3" id="KW-1185">Reference proteome</keyword>
<dbReference type="AlphaFoldDB" id="A0A562SWI1"/>
<gene>
    <name evidence="2" type="ORF">IQ13_0266</name>
</gene>
<proteinExistence type="predicted"/>
<evidence type="ECO:0000313" key="2">
    <source>
        <dbReference type="EMBL" id="TWI85110.1"/>
    </source>
</evidence>